<dbReference type="InterPro" id="IPR003439">
    <property type="entry name" value="ABC_transporter-like_ATP-bd"/>
</dbReference>
<dbReference type="InterPro" id="IPR003593">
    <property type="entry name" value="AAA+_ATPase"/>
</dbReference>
<dbReference type="CDD" id="cd03214">
    <property type="entry name" value="ABC_Iron-Siderophores_B12_Hemin"/>
    <property type="match status" value="1"/>
</dbReference>
<evidence type="ECO:0000259" key="5">
    <source>
        <dbReference type="PROSITE" id="PS50893"/>
    </source>
</evidence>
<feature type="domain" description="ABC transporter" evidence="5">
    <location>
        <begin position="7"/>
        <end position="243"/>
    </location>
</feature>
<reference evidence="6" key="1">
    <citation type="submission" date="2006-03" db="EMBL/GenBank/DDBJ databases">
        <title>Complete sequence of Rhodopseudomonas palustris BisB18.</title>
        <authorList>
            <consortium name="US DOE Joint Genome Institute"/>
            <person name="Copeland A."/>
            <person name="Lucas S."/>
            <person name="Lapidus A."/>
            <person name="Barry K."/>
            <person name="Detter J.C."/>
            <person name="Glavina del Rio T."/>
            <person name="Hammon N."/>
            <person name="Israni S."/>
            <person name="Dalin E."/>
            <person name="Tice H."/>
            <person name="Pitluck S."/>
            <person name="Chain P."/>
            <person name="Malfatti S."/>
            <person name="Shin M."/>
            <person name="Vergez L."/>
            <person name="Schmutz J."/>
            <person name="Larimer F."/>
            <person name="Land M."/>
            <person name="Hauser L."/>
            <person name="Pelletier D.A."/>
            <person name="Kyrpides N."/>
            <person name="Anderson I."/>
            <person name="Oda Y."/>
            <person name="Harwood C.S."/>
            <person name="Richardson P."/>
        </authorList>
    </citation>
    <scope>NUCLEOTIDE SEQUENCE [LARGE SCALE GENOMIC DNA]</scope>
    <source>
        <strain evidence="6">BisB18</strain>
    </source>
</reference>
<dbReference type="PANTHER" id="PTHR42794">
    <property type="entry name" value="HEMIN IMPORT ATP-BINDING PROTEIN HMUV"/>
    <property type="match status" value="1"/>
</dbReference>
<sequence>MTAAPDLRIANLGVGYGKRQIIAGLSLPPIAAGQITALVGPNGAGKTTLLRALAGLVPAGGTARLGAEDVLAMDAVERSRLMAFMPQFVPQRLALTVLESVISALRASPAQSADPSPAGYRDAALAALQRLGIVELAMQPFDQLSGGQRQLASLAQALVRAPKLLLLDEPTSALDLRHQLQVMQIVREAAAAGTIVIAVLHDLQAAARWSDQIVVLRGGALYSAGAPAVTVSAQMLRDVYGVNATVETTKLGDIHICAEQLIQ</sequence>
<dbReference type="OrthoDB" id="9810077at2"/>
<dbReference type="HOGENOM" id="CLU_000604_1_11_5"/>
<keyword evidence="3" id="KW-0067">ATP-binding</keyword>
<gene>
    <name evidence="6" type="ordered locus">RPC_3609</name>
</gene>
<dbReference type="PROSITE" id="PS00211">
    <property type="entry name" value="ABC_TRANSPORTER_1"/>
    <property type="match status" value="1"/>
</dbReference>
<dbReference type="STRING" id="316056.RPC_3609"/>
<dbReference type="EMBL" id="CP000301">
    <property type="protein sequence ID" value="ABD89144.1"/>
    <property type="molecule type" value="Genomic_DNA"/>
</dbReference>
<dbReference type="eggNOG" id="COG1120">
    <property type="taxonomic scope" value="Bacteria"/>
</dbReference>
<name>Q210P2_RHOPB</name>
<dbReference type="Gene3D" id="3.40.50.300">
    <property type="entry name" value="P-loop containing nucleotide triphosphate hydrolases"/>
    <property type="match status" value="1"/>
</dbReference>
<protein>
    <submittedName>
        <fullName evidence="6">ABC transporter related</fullName>
    </submittedName>
</protein>
<dbReference type="Pfam" id="PF00005">
    <property type="entry name" value="ABC_tran"/>
    <property type="match status" value="1"/>
</dbReference>
<evidence type="ECO:0000256" key="3">
    <source>
        <dbReference type="ARBA" id="ARBA00022840"/>
    </source>
</evidence>
<dbReference type="InterPro" id="IPR027417">
    <property type="entry name" value="P-loop_NTPase"/>
</dbReference>
<proteinExistence type="inferred from homology"/>
<dbReference type="GO" id="GO:0005524">
    <property type="term" value="F:ATP binding"/>
    <property type="evidence" value="ECO:0007669"/>
    <property type="project" value="UniProtKB-KW"/>
</dbReference>
<keyword evidence="2" id="KW-0547">Nucleotide-binding</keyword>
<evidence type="ECO:0000313" key="6">
    <source>
        <dbReference type="EMBL" id="ABD89144.1"/>
    </source>
</evidence>
<accession>Q210P2</accession>
<dbReference type="AlphaFoldDB" id="Q210P2"/>
<dbReference type="InterPro" id="IPR017871">
    <property type="entry name" value="ABC_transporter-like_CS"/>
</dbReference>
<dbReference type="SUPFAM" id="SSF52540">
    <property type="entry name" value="P-loop containing nucleoside triphosphate hydrolases"/>
    <property type="match status" value="1"/>
</dbReference>
<evidence type="ECO:0000256" key="2">
    <source>
        <dbReference type="ARBA" id="ARBA00022741"/>
    </source>
</evidence>
<dbReference type="PANTHER" id="PTHR42794:SF2">
    <property type="entry name" value="ABC TRANSPORTER ATP-BINDING PROTEIN"/>
    <property type="match status" value="1"/>
</dbReference>
<comment type="similarity">
    <text evidence="1">Belongs to the ABC transporter superfamily.</text>
</comment>
<comment type="function">
    <text evidence="4">Involved in beta-(1--&gt;2)glucan export. Transmembrane domains (TMD) form a pore in the inner membrane and the ATP-binding domain (NBD) is responsible for energy generation.</text>
</comment>
<organism evidence="6">
    <name type="scientific">Rhodopseudomonas palustris (strain BisB18)</name>
    <dbReference type="NCBI Taxonomy" id="316056"/>
    <lineage>
        <taxon>Bacteria</taxon>
        <taxon>Pseudomonadati</taxon>
        <taxon>Pseudomonadota</taxon>
        <taxon>Alphaproteobacteria</taxon>
        <taxon>Hyphomicrobiales</taxon>
        <taxon>Nitrobacteraceae</taxon>
        <taxon>Rhodopseudomonas</taxon>
    </lineage>
</organism>
<dbReference type="GO" id="GO:0016887">
    <property type="term" value="F:ATP hydrolysis activity"/>
    <property type="evidence" value="ECO:0007669"/>
    <property type="project" value="InterPro"/>
</dbReference>
<dbReference type="SMART" id="SM00382">
    <property type="entry name" value="AAA"/>
    <property type="match status" value="1"/>
</dbReference>
<dbReference type="PROSITE" id="PS50893">
    <property type="entry name" value="ABC_TRANSPORTER_2"/>
    <property type="match status" value="1"/>
</dbReference>
<evidence type="ECO:0000256" key="4">
    <source>
        <dbReference type="ARBA" id="ARBA00024722"/>
    </source>
</evidence>
<evidence type="ECO:0000256" key="1">
    <source>
        <dbReference type="ARBA" id="ARBA00005417"/>
    </source>
</evidence>
<dbReference type="KEGG" id="rpc:RPC_3609"/>
<dbReference type="RefSeq" id="WP_011474027.1">
    <property type="nucleotide sequence ID" value="NC_007925.1"/>
</dbReference>